<dbReference type="InterPro" id="IPR001507">
    <property type="entry name" value="ZP_dom"/>
</dbReference>
<dbReference type="Pfam" id="PF00100">
    <property type="entry name" value="Zona_pellucida"/>
    <property type="match status" value="1"/>
</dbReference>
<dbReference type="PANTHER" id="PTHR46560">
    <property type="entry name" value="CYPHER, ISOFORM B"/>
    <property type="match status" value="1"/>
</dbReference>
<keyword evidence="4" id="KW-1185">Reference proteome</keyword>
<accession>A0AAW0TYS9</accession>
<evidence type="ECO:0000259" key="2">
    <source>
        <dbReference type="PROSITE" id="PS51034"/>
    </source>
</evidence>
<gene>
    <name evidence="3" type="ORF">O3P69_017721</name>
</gene>
<evidence type="ECO:0000313" key="3">
    <source>
        <dbReference type="EMBL" id="KAK8392333.1"/>
    </source>
</evidence>
<dbReference type="InterPro" id="IPR042235">
    <property type="entry name" value="ZP-C_dom"/>
</dbReference>
<evidence type="ECO:0000313" key="4">
    <source>
        <dbReference type="Proteomes" id="UP001487740"/>
    </source>
</evidence>
<feature type="domain" description="ZP" evidence="2">
    <location>
        <begin position="1"/>
        <end position="189"/>
    </location>
</feature>
<dbReference type="PROSITE" id="PS51034">
    <property type="entry name" value="ZP_2"/>
    <property type="match status" value="1"/>
</dbReference>
<protein>
    <recommendedName>
        <fullName evidence="2">ZP domain-containing protein</fullName>
    </recommendedName>
</protein>
<dbReference type="Proteomes" id="UP001487740">
    <property type="component" value="Unassembled WGS sequence"/>
</dbReference>
<dbReference type="EMBL" id="JARAKH010000023">
    <property type="protein sequence ID" value="KAK8392333.1"/>
    <property type="molecule type" value="Genomic_DNA"/>
</dbReference>
<name>A0AAW0TYS9_SCYPA</name>
<organism evidence="3 4">
    <name type="scientific">Scylla paramamosain</name>
    <name type="common">Mud crab</name>
    <dbReference type="NCBI Taxonomy" id="85552"/>
    <lineage>
        <taxon>Eukaryota</taxon>
        <taxon>Metazoa</taxon>
        <taxon>Ecdysozoa</taxon>
        <taxon>Arthropoda</taxon>
        <taxon>Crustacea</taxon>
        <taxon>Multicrustacea</taxon>
        <taxon>Malacostraca</taxon>
        <taxon>Eumalacostraca</taxon>
        <taxon>Eucarida</taxon>
        <taxon>Decapoda</taxon>
        <taxon>Pleocyemata</taxon>
        <taxon>Brachyura</taxon>
        <taxon>Eubrachyura</taxon>
        <taxon>Portunoidea</taxon>
        <taxon>Portunidae</taxon>
        <taxon>Portuninae</taxon>
        <taxon>Scylla</taxon>
    </lineage>
</organism>
<dbReference type="AlphaFoldDB" id="A0AAW0TYS9"/>
<evidence type="ECO:0000256" key="1">
    <source>
        <dbReference type="ARBA" id="ARBA00023157"/>
    </source>
</evidence>
<reference evidence="3 4" key="1">
    <citation type="submission" date="2023-03" db="EMBL/GenBank/DDBJ databases">
        <title>High-quality genome of Scylla paramamosain provides insights in environmental adaptation.</title>
        <authorList>
            <person name="Zhang L."/>
        </authorList>
    </citation>
    <scope>NUCLEOTIDE SEQUENCE [LARGE SCALE GENOMIC DNA]</scope>
    <source>
        <strain evidence="3">LZ_2023a</strain>
        <tissue evidence="3">Muscle</tissue>
    </source>
</reference>
<dbReference type="PANTHER" id="PTHR46560:SF4">
    <property type="entry name" value="DUSKY"/>
    <property type="match status" value="1"/>
</dbReference>
<sequence length="294" mass="32373">MIMIQNEEFVQEVWDTARKITCDWTNRMEKLITFQPFAVDMLQAKEVRYTGDDLKCWMDIKVGKGPFGDSIDGIVKIGEELTIVVYSKDGGMDFDMLVKNCYAYDSQNIEDKKTTRIQLSDDKGCLLKPKLMSYFYRTRDTGSTGADLISFASLYAFKFPDKMDFYLTCEVELCKSGCKNVCQDPNVVVGPHDTRAAPPPPPPHEDLILVSPIQGPSSVVPGILHTLDAPPPPPPPLLPQEDLILASPIQGPSSVVLPIPHILGAPPPPPPLLPQEGLILASPIQDPSSVAEEL</sequence>
<comment type="caution">
    <text evidence="3">The sequence shown here is derived from an EMBL/GenBank/DDBJ whole genome shotgun (WGS) entry which is preliminary data.</text>
</comment>
<proteinExistence type="predicted"/>
<dbReference type="InterPro" id="IPR055355">
    <property type="entry name" value="ZP-C"/>
</dbReference>
<dbReference type="Gene3D" id="2.60.40.4100">
    <property type="entry name" value="Zona pellucida, ZP-C domain"/>
    <property type="match status" value="1"/>
</dbReference>
<keyword evidence="1" id="KW-1015">Disulfide bond</keyword>